<evidence type="ECO:0000313" key="2">
    <source>
        <dbReference type="Proteomes" id="UP001378956"/>
    </source>
</evidence>
<dbReference type="Proteomes" id="UP001378956">
    <property type="component" value="Unassembled WGS sequence"/>
</dbReference>
<protein>
    <submittedName>
        <fullName evidence="1">Gliding motility-associated C-terminal domain-containing protein</fullName>
    </submittedName>
</protein>
<evidence type="ECO:0000313" key="1">
    <source>
        <dbReference type="EMBL" id="MEJ2901850.1"/>
    </source>
</evidence>
<dbReference type="Gene3D" id="2.60.40.10">
    <property type="entry name" value="Immunoglobulins"/>
    <property type="match status" value="1"/>
</dbReference>
<gene>
    <name evidence="1" type="ORF">WAE58_05425</name>
</gene>
<keyword evidence="2" id="KW-1185">Reference proteome</keyword>
<dbReference type="Pfam" id="PF13585">
    <property type="entry name" value="CHU_C"/>
    <property type="match status" value="1"/>
</dbReference>
<comment type="caution">
    <text evidence="1">The sequence shown here is derived from an EMBL/GenBank/DDBJ whole genome shotgun (WGS) entry which is preliminary data.</text>
</comment>
<proteinExistence type="predicted"/>
<sequence>MLHSHRFLLICLFYVLGISLANAQLILRSGESFLSGENIKKIIITYDDHTVWALTASGIVYYKSMLAGDFSIYPQTVGELVDDLAGYSTQDIYFSVKPKRLIHVKNGNKNMIPLDDPEITKINGIAVKLDGMKNTESYPDVDDYWRDDRLVVATDKYLYRIIRNDNTVMLYDIYREQGFDFRGYKITKSGIKGVEFKVNLDVNYRCGWPQGESVIQHIDYTIYVSNIPQHDPYGDFNCTMFNYDKGSDYMGINQNSQYWGTNNGLYIQYWGRCGIGLTQPIKNEQINSIEELRMFNVLSPTTFVLAASNTGLFYTEKFVKSMLFDWVPIEEVSFKKLPGLNARVNNFAIDYRSFSPEGSRPAYDPRYICENVIWLATDQGVKKVYPQLDGAIYEEKLLARFTYDKDPDMETVEESIFTLCGNESLEVNANFTDPINNGAISIHWTKNGVDLPEWAGKSVVRILDKGRYRAELIGMCEGVSMHSKNFVINTETTPEITFNYPAKITLCEGNSKELSTIDKPGYTYRWFKDDAEIVGESVAKLKVSSKGSYRVEVSNCAGSFVTSSAVAIDIAILSAPIITPNKSTYCFGDIALLKIENTKSHKIHWYKDGIELRTMENKTEIQVSSAGIYEAIFENIEGCKKKSNPFNLQIYPFPVISVNTVPTKSLCYGESASLSVSTAPNSTYRWNTGATTSSIQVNQAGNYFVEVTSAFGCTTKSNVVNVLVNDRILLTEPLDSKICTTSGEQVTLIAEPGYLSYNWNGLTSSSNAFTVSKPGDYKLTVTDVNGCTAKVIYKVVSWCKEIIVANAFTPNGDGINDLWYVAGLENDPSATITIYNRYGVLVFQTRGLNPVWDGRYKGTDVPVGVYYYQIKSSKSDKPLKGSVTLIR</sequence>
<organism evidence="1 2">
    <name type="scientific">Pedobacter panaciterrae</name>
    <dbReference type="NCBI Taxonomy" id="363849"/>
    <lineage>
        <taxon>Bacteria</taxon>
        <taxon>Pseudomonadati</taxon>
        <taxon>Bacteroidota</taxon>
        <taxon>Sphingobacteriia</taxon>
        <taxon>Sphingobacteriales</taxon>
        <taxon>Sphingobacteriaceae</taxon>
        <taxon>Pedobacter</taxon>
    </lineage>
</organism>
<dbReference type="InterPro" id="IPR013783">
    <property type="entry name" value="Ig-like_fold"/>
</dbReference>
<dbReference type="InterPro" id="IPR026341">
    <property type="entry name" value="T9SS_type_B"/>
</dbReference>
<dbReference type="RefSeq" id="WP_337715688.1">
    <property type="nucleotide sequence ID" value="NZ_JBBEUB010000001.1"/>
</dbReference>
<name>A0ABU8NHX4_9SPHI</name>
<dbReference type="EMBL" id="JBBEUB010000001">
    <property type="protein sequence ID" value="MEJ2901850.1"/>
    <property type="molecule type" value="Genomic_DNA"/>
</dbReference>
<reference evidence="1 2" key="1">
    <citation type="submission" date="2024-03" db="EMBL/GenBank/DDBJ databases">
        <title>Sequence of Lycoming College Course Isolates.</title>
        <authorList>
            <person name="Plotts O."/>
            <person name="Newman J."/>
        </authorList>
    </citation>
    <scope>NUCLEOTIDE SEQUENCE [LARGE SCALE GENOMIC DNA]</scope>
    <source>
        <strain evidence="1 2">CJB-3</strain>
    </source>
</reference>
<accession>A0ABU8NHX4</accession>
<dbReference type="NCBIfam" id="TIGR04131">
    <property type="entry name" value="Bac_Flav_CTERM"/>
    <property type="match status" value="1"/>
</dbReference>